<dbReference type="RefSeq" id="WP_136361214.1">
    <property type="nucleotide sequence ID" value="NZ_VRYN01000026.1"/>
</dbReference>
<proteinExistence type="predicted"/>
<accession>A0A4D6GSA1</accession>
<gene>
    <name evidence="2" type="ORF">APQ99_02444</name>
    <name evidence="1" type="ORF">HBSAL_04630</name>
</gene>
<dbReference type="SUPFAM" id="SSF46785">
    <property type="entry name" value="Winged helix' DNA-binding domain"/>
    <property type="match status" value="1"/>
</dbReference>
<dbReference type="Proteomes" id="UP000296216">
    <property type="component" value="Chromosome"/>
</dbReference>
<dbReference type="GeneID" id="62883532"/>
<evidence type="ECO:0000313" key="1">
    <source>
        <dbReference type="EMBL" id="QCC44629.1"/>
    </source>
</evidence>
<name>A0A4D6GSA1_HALS9</name>
<organism evidence="1 3">
    <name type="scientific">Halobacterium salinarum (strain ATCC 33171 / DSM 3754 / JCM 8978 / NBRC 102687 / NCIMB 764 / 91-R6)</name>
    <dbReference type="NCBI Taxonomy" id="2597657"/>
    <lineage>
        <taxon>Archaea</taxon>
        <taxon>Methanobacteriati</taxon>
        <taxon>Methanobacteriota</taxon>
        <taxon>Stenosarchaea group</taxon>
        <taxon>Halobacteria</taxon>
        <taxon>Halobacteriales</taxon>
        <taxon>Halobacteriaceae</taxon>
        <taxon>Halobacterium</taxon>
    </lineage>
</organism>
<evidence type="ECO:0000313" key="3">
    <source>
        <dbReference type="Proteomes" id="UP000296216"/>
    </source>
</evidence>
<reference evidence="1 3" key="1">
    <citation type="journal article" date="2019" name="Microbiol. Resour. Announc.">
        <title>The Genome Sequence of the Halobacterium salinarum Type Strain Is Closely Related to That of Laboratory Strains NRC-1 and R1.</title>
        <authorList>
            <person name="Pfeiffer F."/>
            <person name="Marchfelder A."/>
            <person name="Habermann B."/>
            <person name="Dyall-Smith M.L."/>
        </authorList>
    </citation>
    <scope>NUCLEOTIDE SEQUENCE [LARGE SCALE GENOMIC DNA]</scope>
    <source>
        <strain evidence="1">91-R6</strain>
        <strain evidence="3">ATCC 33171 / DSM 3754 / JCM 8978 / NBRC 102687 / NCIMB 764 / 91-R6</strain>
    </source>
</reference>
<protein>
    <submittedName>
        <fullName evidence="1">TrmB family transcription regulator</fullName>
    </submittedName>
</protein>
<dbReference type="Proteomes" id="UP000323075">
    <property type="component" value="Unassembled WGS sequence"/>
</dbReference>
<dbReference type="InterPro" id="IPR036390">
    <property type="entry name" value="WH_DNA-bd_sf"/>
</dbReference>
<evidence type="ECO:0000313" key="2">
    <source>
        <dbReference type="EMBL" id="TYO71081.1"/>
    </source>
</evidence>
<dbReference type="EMBL" id="CP038631">
    <property type="protein sequence ID" value="QCC44629.1"/>
    <property type="molecule type" value="Genomic_DNA"/>
</dbReference>
<dbReference type="InterPro" id="IPR036388">
    <property type="entry name" value="WH-like_DNA-bd_sf"/>
</dbReference>
<reference evidence="2 4" key="2">
    <citation type="submission" date="2019-07" db="EMBL/GenBank/DDBJ databases">
        <title>Genomic Encyclopedia of Archaeal and Bacterial Type Strains, Phase II (KMG-II): from individual species to whole genera.</title>
        <authorList>
            <person name="Goeker M."/>
        </authorList>
    </citation>
    <scope>NUCLEOTIDE SEQUENCE [LARGE SCALE GENOMIC DNA]</scope>
    <source>
        <strain evidence="2 4">DSM 3754</strain>
    </source>
</reference>
<dbReference type="AlphaFoldDB" id="A0A4D6GSA1"/>
<dbReference type="Gene3D" id="1.10.10.10">
    <property type="entry name" value="Winged helix-like DNA-binding domain superfamily/Winged helix DNA-binding domain"/>
    <property type="match status" value="1"/>
</dbReference>
<dbReference type="EMBL" id="VRYN01000026">
    <property type="protein sequence ID" value="TYO71081.1"/>
    <property type="molecule type" value="Genomic_DNA"/>
</dbReference>
<evidence type="ECO:0000313" key="4">
    <source>
        <dbReference type="Proteomes" id="UP000323075"/>
    </source>
</evidence>
<reference evidence="1" key="3">
    <citation type="journal article" name="MicrobiologyOpen">
        <title>Whole-genome comparison between the type strain of Halobacterium salinarum (DSM 3754(T)) and the laboratory strains R1 and NRC-1.</title>
        <authorList>
            <person name="Pfeiffer F."/>
            <person name="Losensky G."/>
            <person name="Marchfelder A."/>
            <person name="Habermann B."/>
            <person name="Dyall-Smith M."/>
        </authorList>
    </citation>
    <scope>NUCLEOTIDE SEQUENCE</scope>
    <source>
        <strain evidence="1">91-R6</strain>
    </source>
</reference>
<sequence>MNVIGRETVDSLGTTVDDLVGIGRLLDSPRLAHIWFTLRVEGNVVVEESDSNPFLWDGITVSELLERLDGDIPQSTLYNDMDELEGVGAVEIASEGQPMGYKANFFQAEAENVDKMGDSSLIGPQIIGLVGEAYTDEAVQEFLDEYGHSLLNDVLQIYVASVQGRLERSFVEMFPEADEEDVEAVVPAIERVLFEMSRDPLRGYDYRDELSTMSGE</sequence>